<dbReference type="PANTHER" id="PTHR43201:SF8">
    <property type="entry name" value="ACYL-COA SYNTHETASE FAMILY MEMBER 3"/>
    <property type="match status" value="1"/>
</dbReference>
<reference evidence="4 5" key="1">
    <citation type="submission" date="2015-09" db="EMBL/GenBank/DDBJ databases">
        <authorList>
            <consortium name="Swine Surveillance"/>
        </authorList>
    </citation>
    <scope>NUCLEOTIDE SEQUENCE [LARGE SCALE GENOMIC DNA]</scope>
    <source>
        <strain evidence="4 5">CECT 5294</strain>
    </source>
</reference>
<dbReference type="eggNOG" id="COG0318">
    <property type="taxonomic scope" value="Bacteria"/>
</dbReference>
<evidence type="ECO:0000259" key="2">
    <source>
        <dbReference type="Pfam" id="PF00501"/>
    </source>
</evidence>
<dbReference type="InterPro" id="IPR045851">
    <property type="entry name" value="AMP-bd_C_sf"/>
</dbReference>
<dbReference type="NCBIfam" id="NF005702">
    <property type="entry name" value="PRK07514.1"/>
    <property type="match status" value="1"/>
</dbReference>
<accession>A0A0P1EZ55</accession>
<evidence type="ECO:0000259" key="3">
    <source>
        <dbReference type="Pfam" id="PF13193"/>
    </source>
</evidence>
<dbReference type="RefSeq" id="WP_058123428.1">
    <property type="nucleotide sequence ID" value="NZ_CYRX01000025.1"/>
</dbReference>
<dbReference type="AlphaFoldDB" id="A0A0P1EZ55"/>
<feature type="domain" description="AMP-binding enzyme C-terminal" evidence="3">
    <location>
        <begin position="413"/>
        <end position="488"/>
    </location>
</feature>
<dbReference type="Proteomes" id="UP000051298">
    <property type="component" value="Unassembled WGS sequence"/>
</dbReference>
<protein>
    <submittedName>
        <fullName evidence="4">Long-chain-fatty-acid--CoA ligase</fullName>
        <ecNumber evidence="4">6.2.1.3</ecNumber>
    </submittedName>
</protein>
<dbReference type="EC" id="6.2.1.3" evidence="4"/>
<dbReference type="Pfam" id="PF00501">
    <property type="entry name" value="AMP-binding"/>
    <property type="match status" value="1"/>
</dbReference>
<evidence type="ECO:0000313" key="4">
    <source>
        <dbReference type="EMBL" id="CUH60470.1"/>
    </source>
</evidence>
<organism evidence="4 5">
    <name type="scientific">Thalassobacter stenotrophicus</name>
    <dbReference type="NCBI Taxonomy" id="266809"/>
    <lineage>
        <taxon>Bacteria</taxon>
        <taxon>Pseudomonadati</taxon>
        <taxon>Pseudomonadota</taxon>
        <taxon>Alphaproteobacteria</taxon>
        <taxon>Rhodobacterales</taxon>
        <taxon>Roseobacteraceae</taxon>
        <taxon>Thalassobacter</taxon>
    </lineage>
</organism>
<comment type="similarity">
    <text evidence="1">Belongs to the ATP-dependent AMP-binding enzyme family.</text>
</comment>
<dbReference type="Gene3D" id="3.30.300.30">
    <property type="match status" value="1"/>
</dbReference>
<feature type="domain" description="AMP-dependent synthetase/ligase" evidence="2">
    <location>
        <begin position="24"/>
        <end position="362"/>
    </location>
</feature>
<dbReference type="InterPro" id="IPR025110">
    <property type="entry name" value="AMP-bd_C"/>
</dbReference>
<gene>
    <name evidence="4" type="primary">lcfB_2</name>
    <name evidence="4" type="ORF">THS5294_01764</name>
</gene>
<dbReference type="STRING" id="266809.PM03_05105"/>
<sequence>MSNPLYDTLFGCHAEKATPFLHLADGITWTHAQFLELAAQYAHVITDHGLVPGDRLAVQIEKSPQALALYAACVQSGVVFLPLNTAYTVDELTYFIDNSGASLVVCDPARAATLGPVVAQLGAQLATLGADGSGSLSDAASGKPTQFATVARTGDDLAAFLYTSGTTGRSKGAMLTQDNLLSNAQTLAEVWKFTADDVLLHALPIFHTHGLFVATNVTLIAGGAMIFLPKFDIDVVLDRMADATTMMGVPTFYTRLLGDARFTRECAAHMRLFVSGSAPLLAETHDDFAARTGHRILERYGMTETNMNTSNPYDGDRRAGTVGFPLPGVELLITDPATGAELPQGKVGQIEVRGPNVFKGYWQMPEKTAEELRENGFFITGDLGKRDADGYVHIVGRNKDLIISGGYNIYPKEIELVLDEQPGVLESAVIGVPHADFGETVLGLIVPQPGATPDTDGIAAAAAGALARFKHPRKLIVIDALPRNTMGKVQKNVLREAYADTFQPAT</sequence>
<name>A0A0P1EZ55_9RHOB</name>
<proteinExistence type="inferred from homology"/>
<evidence type="ECO:0000256" key="1">
    <source>
        <dbReference type="ARBA" id="ARBA00006432"/>
    </source>
</evidence>
<dbReference type="InterPro" id="IPR020845">
    <property type="entry name" value="AMP-binding_CS"/>
</dbReference>
<dbReference type="GO" id="GO:0031956">
    <property type="term" value="F:medium-chain fatty acid-CoA ligase activity"/>
    <property type="evidence" value="ECO:0007669"/>
    <property type="project" value="TreeGrafter"/>
</dbReference>
<evidence type="ECO:0000313" key="5">
    <source>
        <dbReference type="Proteomes" id="UP000051298"/>
    </source>
</evidence>
<dbReference type="GO" id="GO:0004467">
    <property type="term" value="F:long-chain fatty acid-CoA ligase activity"/>
    <property type="evidence" value="ECO:0007669"/>
    <property type="project" value="UniProtKB-EC"/>
</dbReference>
<dbReference type="SUPFAM" id="SSF56801">
    <property type="entry name" value="Acetyl-CoA synthetase-like"/>
    <property type="match status" value="1"/>
</dbReference>
<dbReference type="InterPro" id="IPR000873">
    <property type="entry name" value="AMP-dep_synth/lig_dom"/>
</dbReference>
<dbReference type="EMBL" id="CYRX01000025">
    <property type="protein sequence ID" value="CUH60470.1"/>
    <property type="molecule type" value="Genomic_DNA"/>
</dbReference>
<dbReference type="InterPro" id="IPR042099">
    <property type="entry name" value="ANL_N_sf"/>
</dbReference>
<dbReference type="PROSITE" id="PS00455">
    <property type="entry name" value="AMP_BINDING"/>
    <property type="match status" value="1"/>
</dbReference>
<dbReference type="Pfam" id="PF13193">
    <property type="entry name" value="AMP-binding_C"/>
    <property type="match status" value="1"/>
</dbReference>
<keyword evidence="4" id="KW-0436">Ligase</keyword>
<dbReference type="CDD" id="cd05941">
    <property type="entry name" value="MCS"/>
    <property type="match status" value="1"/>
</dbReference>
<dbReference type="PANTHER" id="PTHR43201">
    <property type="entry name" value="ACYL-COA SYNTHETASE"/>
    <property type="match status" value="1"/>
</dbReference>
<dbReference type="Gene3D" id="3.40.50.12780">
    <property type="entry name" value="N-terminal domain of ligase-like"/>
    <property type="match status" value="1"/>
</dbReference>